<protein>
    <submittedName>
        <fullName evidence="2">Uncharacterized protein</fullName>
    </submittedName>
</protein>
<accession>A0A0K1Q417</accession>
<name>A0A0K1Q417_9BACT</name>
<feature type="compositionally biased region" description="Pro residues" evidence="1">
    <location>
        <begin position="265"/>
        <end position="279"/>
    </location>
</feature>
<feature type="region of interest" description="Disordered" evidence="1">
    <location>
        <begin position="247"/>
        <end position="286"/>
    </location>
</feature>
<reference evidence="2 3" key="1">
    <citation type="submission" date="2015-08" db="EMBL/GenBank/DDBJ databases">
        <authorList>
            <person name="Babu N.S."/>
            <person name="Beckwith C.J."/>
            <person name="Beseler K.G."/>
            <person name="Brison A."/>
            <person name="Carone J.V."/>
            <person name="Caskin T.P."/>
            <person name="Diamond M."/>
            <person name="Durham M.E."/>
            <person name="Foxe J.M."/>
            <person name="Go M."/>
            <person name="Henderson B.A."/>
            <person name="Jones I.B."/>
            <person name="McGettigan J.A."/>
            <person name="Micheletti S.J."/>
            <person name="Nasrallah M.E."/>
            <person name="Ortiz D."/>
            <person name="Piller C.R."/>
            <person name="Privatt S.R."/>
            <person name="Schneider S.L."/>
            <person name="Sharp S."/>
            <person name="Smith T.C."/>
            <person name="Stanton J.D."/>
            <person name="Ullery H.E."/>
            <person name="Wilson R.J."/>
            <person name="Serrano M.G."/>
            <person name="Buck G."/>
            <person name="Lee V."/>
            <person name="Wang Y."/>
            <person name="Carvalho R."/>
            <person name="Voegtly L."/>
            <person name="Shi R."/>
            <person name="Duckworth R."/>
            <person name="Johnson A."/>
            <person name="Loviza R."/>
            <person name="Walstead R."/>
            <person name="Shah Z."/>
            <person name="Kiflezghi M."/>
            <person name="Wade K."/>
            <person name="Ball S.L."/>
            <person name="Bradley K.W."/>
            <person name="Asai D.J."/>
            <person name="Bowman C.A."/>
            <person name="Russell D.A."/>
            <person name="Pope W.H."/>
            <person name="Jacobs-Sera D."/>
            <person name="Hendrix R.W."/>
            <person name="Hatfull G.F."/>
        </authorList>
    </citation>
    <scope>NUCLEOTIDE SEQUENCE [LARGE SCALE GENOMIC DNA]</scope>
    <source>
        <strain evidence="2 3">DSM 27648</strain>
    </source>
</reference>
<dbReference type="Proteomes" id="UP000064967">
    <property type="component" value="Chromosome"/>
</dbReference>
<dbReference type="EMBL" id="CP012333">
    <property type="protein sequence ID" value="AKV00474.1"/>
    <property type="molecule type" value="Genomic_DNA"/>
</dbReference>
<dbReference type="RefSeq" id="WP_146651758.1">
    <property type="nucleotide sequence ID" value="NZ_CP012333.1"/>
</dbReference>
<dbReference type="AlphaFoldDB" id="A0A0K1Q417"/>
<dbReference type="KEGG" id="llu:AKJ09_07137"/>
<organism evidence="2 3">
    <name type="scientific">Labilithrix luteola</name>
    <dbReference type="NCBI Taxonomy" id="1391654"/>
    <lineage>
        <taxon>Bacteria</taxon>
        <taxon>Pseudomonadati</taxon>
        <taxon>Myxococcota</taxon>
        <taxon>Polyangia</taxon>
        <taxon>Polyangiales</taxon>
        <taxon>Labilitrichaceae</taxon>
        <taxon>Labilithrix</taxon>
    </lineage>
</organism>
<proteinExistence type="predicted"/>
<keyword evidence="3" id="KW-1185">Reference proteome</keyword>
<dbReference type="OrthoDB" id="5511309at2"/>
<evidence type="ECO:0000256" key="1">
    <source>
        <dbReference type="SAM" id="MobiDB-lite"/>
    </source>
</evidence>
<gene>
    <name evidence="2" type="ORF">AKJ09_07137</name>
</gene>
<evidence type="ECO:0000313" key="3">
    <source>
        <dbReference type="Proteomes" id="UP000064967"/>
    </source>
</evidence>
<sequence>MAPYPLPLDGQETTPGVPAPHARAFQAAYEKTAGERDALRSVDLVPITMDVQTAFDTVIGVLPRVKVLRGEIVAQLPTFDVTNIDWLETYALALSYANATLQSSSISTEELPRLAVRASKLRDKLFADASALTQRGLLEHRHLKELRGGSGYGNVALDLFVLVRMMRERWSAIATKGQTELAEVLEAEQLAARIRRSHAARAEQALTMAAAREGRMRAFTLLVRAYGETRRAVTYVRWNTGDADKLVPPLSASSRRVVQRAPPTARQPPDPTTPAPSPSSVPTQRMIPVAKPLAVTLVMTGEG</sequence>
<evidence type="ECO:0000313" key="2">
    <source>
        <dbReference type="EMBL" id="AKV00474.1"/>
    </source>
</evidence>